<comment type="caution">
    <text evidence="3">The sequence shown here is derived from an EMBL/GenBank/DDBJ whole genome shotgun (WGS) entry which is preliminary data.</text>
</comment>
<reference evidence="3 4" key="1">
    <citation type="submission" date="2024-04" db="EMBL/GenBank/DDBJ databases">
        <title>Novel species of the genus Ideonella isolated from streams.</title>
        <authorList>
            <person name="Lu H."/>
        </authorList>
    </citation>
    <scope>NUCLEOTIDE SEQUENCE [LARGE SCALE GENOMIC DNA]</scope>
    <source>
        <strain evidence="3 4">BYS139W</strain>
    </source>
</reference>
<dbReference type="CDD" id="cd00093">
    <property type="entry name" value="HTH_XRE"/>
    <property type="match status" value="1"/>
</dbReference>
<dbReference type="PROSITE" id="PS50943">
    <property type="entry name" value="HTH_CROC1"/>
    <property type="match status" value="1"/>
</dbReference>
<evidence type="ECO:0000313" key="3">
    <source>
        <dbReference type="EMBL" id="MEK8027950.1"/>
    </source>
</evidence>
<dbReference type="Gene3D" id="1.10.260.40">
    <property type="entry name" value="lambda repressor-like DNA-binding domains"/>
    <property type="match status" value="1"/>
</dbReference>
<accession>A0ABU9BH39</accession>
<feature type="region of interest" description="Disordered" evidence="1">
    <location>
        <begin position="91"/>
        <end position="115"/>
    </location>
</feature>
<dbReference type="InterPro" id="IPR001387">
    <property type="entry name" value="Cro/C1-type_HTH"/>
</dbReference>
<dbReference type="Proteomes" id="UP001368500">
    <property type="component" value="Unassembled WGS sequence"/>
</dbReference>
<feature type="compositionally biased region" description="Basic and acidic residues" evidence="1">
    <location>
        <begin position="96"/>
        <end position="115"/>
    </location>
</feature>
<dbReference type="SUPFAM" id="SSF47413">
    <property type="entry name" value="lambda repressor-like DNA-binding domains"/>
    <property type="match status" value="1"/>
</dbReference>
<evidence type="ECO:0000313" key="4">
    <source>
        <dbReference type="Proteomes" id="UP001368500"/>
    </source>
</evidence>
<dbReference type="EMBL" id="JBBUTF010000018">
    <property type="protein sequence ID" value="MEK8027950.1"/>
    <property type="molecule type" value="Genomic_DNA"/>
</dbReference>
<dbReference type="Pfam" id="PF13560">
    <property type="entry name" value="HTH_31"/>
    <property type="match status" value="1"/>
</dbReference>
<gene>
    <name evidence="3" type="ORF">AACH11_18470</name>
</gene>
<feature type="domain" description="HTH cro/C1-type" evidence="2">
    <location>
        <begin position="36"/>
        <end position="90"/>
    </location>
</feature>
<protein>
    <submittedName>
        <fullName evidence="3">Helix-turn-helix transcriptional regulator</fullName>
    </submittedName>
</protein>
<evidence type="ECO:0000256" key="1">
    <source>
        <dbReference type="SAM" id="MobiDB-lite"/>
    </source>
</evidence>
<proteinExistence type="predicted"/>
<dbReference type="SMART" id="SM00530">
    <property type="entry name" value="HTH_XRE"/>
    <property type="match status" value="1"/>
</dbReference>
<sequence length="115" mass="12663">MDKRYTPLSVPEQLALRQQAIDEVLAHPEWPLGRVVRHLRTTLRLTTAELSRLSGVSSRALQDIEQGRSAGTVQTLDRILGLLGLRLGVTRQSAESADRGTDQAPSRPRDIARSG</sequence>
<evidence type="ECO:0000259" key="2">
    <source>
        <dbReference type="PROSITE" id="PS50943"/>
    </source>
</evidence>
<name>A0ABU9BH39_9BURK</name>
<dbReference type="InterPro" id="IPR010982">
    <property type="entry name" value="Lambda_DNA-bd_dom_sf"/>
</dbReference>
<keyword evidence="4" id="KW-1185">Reference proteome</keyword>
<organism evidence="3 4">
    <name type="scientific">Pseudaquabacterium rugosum</name>
    <dbReference type="NCBI Taxonomy" id="2984194"/>
    <lineage>
        <taxon>Bacteria</taxon>
        <taxon>Pseudomonadati</taxon>
        <taxon>Pseudomonadota</taxon>
        <taxon>Betaproteobacteria</taxon>
        <taxon>Burkholderiales</taxon>
        <taxon>Sphaerotilaceae</taxon>
        <taxon>Pseudaquabacterium</taxon>
    </lineage>
</organism>
<dbReference type="RefSeq" id="WP_341375734.1">
    <property type="nucleotide sequence ID" value="NZ_JBBUTF010000018.1"/>
</dbReference>